<dbReference type="CDD" id="cd00067">
    <property type="entry name" value="GAL4"/>
    <property type="match status" value="1"/>
</dbReference>
<dbReference type="SMART" id="SM00066">
    <property type="entry name" value="GAL4"/>
    <property type="match status" value="1"/>
</dbReference>
<dbReference type="PANTHER" id="PTHR47338">
    <property type="entry name" value="ZN(II)2CYS6 TRANSCRIPTION FACTOR (EUROFUNG)-RELATED"/>
    <property type="match status" value="1"/>
</dbReference>
<dbReference type="GO" id="GO:0003677">
    <property type="term" value="F:DNA binding"/>
    <property type="evidence" value="ECO:0007669"/>
    <property type="project" value="InterPro"/>
</dbReference>
<dbReference type="EMBL" id="BPQB01000022">
    <property type="protein sequence ID" value="GJE91607.1"/>
    <property type="molecule type" value="Genomic_DNA"/>
</dbReference>
<keyword evidence="2" id="KW-0479">Metal-binding</keyword>
<dbReference type="Gene3D" id="4.10.240.10">
    <property type="entry name" value="Zn(2)-C6 fungal-type DNA-binding domain"/>
    <property type="match status" value="1"/>
</dbReference>
<dbReference type="GO" id="GO:0000981">
    <property type="term" value="F:DNA-binding transcription factor activity, RNA polymerase II-specific"/>
    <property type="evidence" value="ECO:0007669"/>
    <property type="project" value="InterPro"/>
</dbReference>
<comment type="subcellular location">
    <subcellularLocation>
        <location evidence="1">Nucleus</location>
    </subcellularLocation>
</comment>
<gene>
    <name evidence="7" type="ORF">PsYK624_077570</name>
</gene>
<evidence type="ECO:0000256" key="3">
    <source>
        <dbReference type="ARBA" id="ARBA00023015"/>
    </source>
</evidence>
<keyword evidence="8" id="KW-1185">Reference proteome</keyword>
<dbReference type="Pfam" id="PF00172">
    <property type="entry name" value="Zn_clus"/>
    <property type="match status" value="1"/>
</dbReference>
<dbReference type="Proteomes" id="UP000703269">
    <property type="component" value="Unassembled WGS sequence"/>
</dbReference>
<evidence type="ECO:0000313" key="8">
    <source>
        <dbReference type="Proteomes" id="UP000703269"/>
    </source>
</evidence>
<evidence type="ECO:0000259" key="6">
    <source>
        <dbReference type="PROSITE" id="PS50048"/>
    </source>
</evidence>
<dbReference type="InterPro" id="IPR007219">
    <property type="entry name" value="XnlR_reg_dom"/>
</dbReference>
<dbReference type="GO" id="GO:0005634">
    <property type="term" value="C:nucleus"/>
    <property type="evidence" value="ECO:0007669"/>
    <property type="project" value="UniProtKB-SubCell"/>
</dbReference>
<dbReference type="AlphaFoldDB" id="A0A9P3GBJ3"/>
<evidence type="ECO:0000256" key="2">
    <source>
        <dbReference type="ARBA" id="ARBA00022723"/>
    </source>
</evidence>
<evidence type="ECO:0000256" key="5">
    <source>
        <dbReference type="ARBA" id="ARBA00023242"/>
    </source>
</evidence>
<sequence>MSDSESSRPNQLPRGKACLRCRRRKMRCNGERPSCRQCGQAGILDCEYTDNGPTISQVLEENVAELEARIQALQGDSGPILLHDPHQPRPRTLSSPTGRQDTLQKIMQTFIAVSPTFGFFFDPPRFLPRLRASMPPSEHTPVSVLLVRTIELVGAHFSADAALRHGEEQRLAAVLQAIPANLDRHRLMDTLQAEVLLAHYLLHCNRRTEGSYHAAAAVSIAVACELHKLPWADGGGGAGAGAPGSPVDDADGGTRLRAFWTVFALERAWSAWMHSTPAWPVEVVNHGSDLISGLGQHGGLMIQDSVLESKAEMPLEVLLLLRLKAAILFAEASRVGERLSGMAVTSPEFTDLEGRINTSLHVVAALELRGRPPHYQLSLLLTRTLLSCAVIQLRGYINCHESGSGAIMVHAAMRAVEGLKSLDVPNLLCVDPVHGLLWANVGRILLEALTVLSGTPTAETVMMASGAPDEEDISGAVHLLFETMASLEQTSPLIKEELEKLRRSALQKRLRIAVY</sequence>
<dbReference type="InterPro" id="IPR001138">
    <property type="entry name" value="Zn2Cys6_DnaBD"/>
</dbReference>
<dbReference type="PANTHER" id="PTHR47338:SF29">
    <property type="entry name" value="ZN(2)-C6 FUNGAL-TYPE DOMAIN-CONTAINING PROTEIN"/>
    <property type="match status" value="1"/>
</dbReference>
<dbReference type="InterPro" id="IPR036864">
    <property type="entry name" value="Zn2-C6_fun-type_DNA-bd_sf"/>
</dbReference>
<accession>A0A9P3GBJ3</accession>
<keyword evidence="5" id="KW-0539">Nucleus</keyword>
<reference evidence="7 8" key="1">
    <citation type="submission" date="2021-08" db="EMBL/GenBank/DDBJ databases">
        <title>Draft Genome Sequence of Phanerochaete sordida strain YK-624.</title>
        <authorList>
            <person name="Mori T."/>
            <person name="Dohra H."/>
            <person name="Suzuki T."/>
            <person name="Kawagishi H."/>
            <person name="Hirai H."/>
        </authorList>
    </citation>
    <scope>NUCLEOTIDE SEQUENCE [LARGE SCALE GENOMIC DNA]</scope>
    <source>
        <strain evidence="7 8">YK-624</strain>
    </source>
</reference>
<comment type="caution">
    <text evidence="7">The sequence shown here is derived from an EMBL/GenBank/DDBJ whole genome shotgun (WGS) entry which is preliminary data.</text>
</comment>
<organism evidence="7 8">
    <name type="scientific">Phanerochaete sordida</name>
    <dbReference type="NCBI Taxonomy" id="48140"/>
    <lineage>
        <taxon>Eukaryota</taxon>
        <taxon>Fungi</taxon>
        <taxon>Dikarya</taxon>
        <taxon>Basidiomycota</taxon>
        <taxon>Agaricomycotina</taxon>
        <taxon>Agaricomycetes</taxon>
        <taxon>Polyporales</taxon>
        <taxon>Phanerochaetaceae</taxon>
        <taxon>Phanerochaete</taxon>
    </lineage>
</organism>
<dbReference type="Pfam" id="PF04082">
    <property type="entry name" value="Fungal_trans"/>
    <property type="match status" value="1"/>
</dbReference>
<dbReference type="PROSITE" id="PS00463">
    <property type="entry name" value="ZN2_CY6_FUNGAL_1"/>
    <property type="match status" value="1"/>
</dbReference>
<feature type="domain" description="Zn(2)-C6 fungal-type" evidence="6">
    <location>
        <begin position="17"/>
        <end position="48"/>
    </location>
</feature>
<dbReference type="InterPro" id="IPR050815">
    <property type="entry name" value="TF_fung"/>
</dbReference>
<dbReference type="GO" id="GO:0006351">
    <property type="term" value="P:DNA-templated transcription"/>
    <property type="evidence" value="ECO:0007669"/>
    <property type="project" value="InterPro"/>
</dbReference>
<dbReference type="PROSITE" id="PS50048">
    <property type="entry name" value="ZN2_CY6_FUNGAL_2"/>
    <property type="match status" value="1"/>
</dbReference>
<name>A0A9P3GBJ3_9APHY</name>
<dbReference type="GO" id="GO:0008270">
    <property type="term" value="F:zinc ion binding"/>
    <property type="evidence" value="ECO:0007669"/>
    <property type="project" value="InterPro"/>
</dbReference>
<keyword evidence="3" id="KW-0805">Transcription regulation</keyword>
<evidence type="ECO:0000256" key="1">
    <source>
        <dbReference type="ARBA" id="ARBA00004123"/>
    </source>
</evidence>
<evidence type="ECO:0000313" key="7">
    <source>
        <dbReference type="EMBL" id="GJE91607.1"/>
    </source>
</evidence>
<dbReference type="OrthoDB" id="2309723at2759"/>
<evidence type="ECO:0000256" key="4">
    <source>
        <dbReference type="ARBA" id="ARBA00023163"/>
    </source>
</evidence>
<protein>
    <submittedName>
        <fullName evidence="7">Zn(II)2Cys6 transcription factor</fullName>
    </submittedName>
</protein>
<proteinExistence type="predicted"/>
<dbReference type="SUPFAM" id="SSF57701">
    <property type="entry name" value="Zn2/Cys6 DNA-binding domain"/>
    <property type="match status" value="1"/>
</dbReference>
<dbReference type="CDD" id="cd12148">
    <property type="entry name" value="fungal_TF_MHR"/>
    <property type="match status" value="1"/>
</dbReference>
<keyword evidence="4" id="KW-0804">Transcription</keyword>